<reference evidence="5" key="1">
    <citation type="submission" date="2020-10" db="EMBL/GenBank/DDBJ databases">
        <title>Genome Sequence of Monilinia vaccinii-corymbosi Sheds Light on Mummy Berry Disease Infection of Blueberry and Mating Type.</title>
        <authorList>
            <person name="Yow A.G."/>
            <person name="Zhang Y."/>
            <person name="Bansal K."/>
            <person name="Eacker S.M."/>
            <person name="Sullivan S."/>
            <person name="Liachko I."/>
            <person name="Cubeta M.A."/>
            <person name="Rollins J.A."/>
            <person name="Ashrafi H."/>
        </authorList>
    </citation>
    <scope>NUCLEOTIDE SEQUENCE</scope>
    <source>
        <strain evidence="5">RL-1</strain>
    </source>
</reference>
<dbReference type="InterPro" id="IPR019901">
    <property type="entry name" value="Ergot_alkaloid_biosynthesis"/>
</dbReference>
<proteinExistence type="inferred from homology"/>
<evidence type="ECO:0000313" key="5">
    <source>
        <dbReference type="EMBL" id="QSZ30475.1"/>
    </source>
</evidence>
<dbReference type="PANTHER" id="PTHR43162">
    <property type="match status" value="1"/>
</dbReference>
<dbReference type="EMBL" id="CP063406">
    <property type="protein sequence ID" value="QSZ30475.1"/>
    <property type="molecule type" value="Genomic_DNA"/>
</dbReference>
<evidence type="ECO:0000313" key="6">
    <source>
        <dbReference type="Proteomes" id="UP000672032"/>
    </source>
</evidence>
<dbReference type="OrthoDB" id="9997102at2759"/>
<evidence type="ECO:0000256" key="4">
    <source>
        <dbReference type="ARBA" id="ARBA00023002"/>
    </source>
</evidence>
<sequence length="335" mass="36693">MERSTNEIPDLGVKSENKDKTTRTILLLGSTGKVARRIAPLLSADGYRILLAYRSGPSLASLPNAKGVRFDWMDTDTYDNPFVSSHGDAEVEGCAIDAVFMISPPVLEAFSVAKRFIDRAIGKGVRRIVFLSGSIQHCGDGPVLSRISEYIKRKGGNLGSPPESSDSHFNANFSEMQHLYTIRDENQILSATGRGKIPFVSAEDVALVAYKALIGERIDGFERGLAGMELFLRGDQLWSYDDVASILTERLGREIKHVDMGEEDIVRGMVEGGVEEDLAKVLVELEIAVERGEEAKLGGDLELIIGRRGRGLREYVDECARSGVWEKGGVKIGEC</sequence>
<comment type="pathway">
    <text evidence="1">Alkaloid biosynthesis; ergot alkaloid biosynthesis.</text>
</comment>
<dbReference type="UniPathway" id="UPA00327"/>
<evidence type="ECO:0008006" key="7">
    <source>
        <dbReference type="Google" id="ProtNLM"/>
    </source>
</evidence>
<dbReference type="AlphaFoldDB" id="A0A8A3NXS6"/>
<keyword evidence="4" id="KW-0560">Oxidoreductase</keyword>
<dbReference type="InterPro" id="IPR051604">
    <property type="entry name" value="Ergot_Alk_Oxidoreductase"/>
</dbReference>
<evidence type="ECO:0000256" key="2">
    <source>
        <dbReference type="ARBA" id="ARBA00005372"/>
    </source>
</evidence>
<gene>
    <name evidence="5" type="ORF">DSL72_000029</name>
</gene>
<keyword evidence="6" id="KW-1185">Reference proteome</keyword>
<dbReference type="GO" id="GO:0016491">
    <property type="term" value="F:oxidoreductase activity"/>
    <property type="evidence" value="ECO:0007669"/>
    <property type="project" value="UniProtKB-KW"/>
</dbReference>
<dbReference type="NCBIfam" id="TIGR03649">
    <property type="entry name" value="ergot_EASG"/>
    <property type="match status" value="1"/>
</dbReference>
<evidence type="ECO:0000256" key="3">
    <source>
        <dbReference type="ARBA" id="ARBA00022589"/>
    </source>
</evidence>
<name>A0A8A3NXS6_9HELO</name>
<dbReference type="Gene3D" id="3.90.25.10">
    <property type="entry name" value="UDP-galactose 4-epimerase, domain 1"/>
    <property type="match status" value="1"/>
</dbReference>
<dbReference type="GO" id="GO:0035835">
    <property type="term" value="P:indole alkaloid biosynthetic process"/>
    <property type="evidence" value="ECO:0007669"/>
    <property type="project" value="UniProtKB-UniPathway"/>
</dbReference>
<dbReference type="InterPro" id="IPR036291">
    <property type="entry name" value="NAD(P)-bd_dom_sf"/>
</dbReference>
<dbReference type="Proteomes" id="UP000672032">
    <property type="component" value="Chromosome 2"/>
</dbReference>
<keyword evidence="3" id="KW-0017">Alkaloid metabolism</keyword>
<protein>
    <recommendedName>
        <fullName evidence="7">NAD(P)-binding domain-containing protein</fullName>
    </recommendedName>
</protein>
<dbReference type="PANTHER" id="PTHR43162:SF1">
    <property type="entry name" value="PRESTALK A DIFFERENTIATION PROTEIN A"/>
    <property type="match status" value="1"/>
</dbReference>
<organism evidence="5 6">
    <name type="scientific">Monilinia vaccinii-corymbosi</name>
    <dbReference type="NCBI Taxonomy" id="61207"/>
    <lineage>
        <taxon>Eukaryota</taxon>
        <taxon>Fungi</taxon>
        <taxon>Dikarya</taxon>
        <taxon>Ascomycota</taxon>
        <taxon>Pezizomycotina</taxon>
        <taxon>Leotiomycetes</taxon>
        <taxon>Helotiales</taxon>
        <taxon>Sclerotiniaceae</taxon>
        <taxon>Monilinia</taxon>
    </lineage>
</organism>
<evidence type="ECO:0000256" key="1">
    <source>
        <dbReference type="ARBA" id="ARBA00005107"/>
    </source>
</evidence>
<dbReference type="SUPFAM" id="SSF51735">
    <property type="entry name" value="NAD(P)-binding Rossmann-fold domains"/>
    <property type="match status" value="1"/>
</dbReference>
<comment type="similarity">
    <text evidence="2">Belongs to the fgaFS/easG family.</text>
</comment>
<dbReference type="Gene3D" id="3.40.50.720">
    <property type="entry name" value="NAD(P)-binding Rossmann-like Domain"/>
    <property type="match status" value="1"/>
</dbReference>
<accession>A0A8A3NXS6</accession>